<evidence type="ECO:0000259" key="2">
    <source>
        <dbReference type="Pfam" id="PF05627"/>
    </source>
</evidence>
<comment type="caution">
    <text evidence="3">The sequence shown here is derived from an EMBL/GenBank/DDBJ whole genome shotgun (WGS) entry which is preliminary data.</text>
</comment>
<evidence type="ECO:0000256" key="1">
    <source>
        <dbReference type="SAM" id="MobiDB-lite"/>
    </source>
</evidence>
<dbReference type="Proteomes" id="UP000324897">
    <property type="component" value="Unassembled WGS sequence"/>
</dbReference>
<feature type="domain" description="RIN4 pathogenic type III effector avirulence factor Avr cleavage site" evidence="2">
    <location>
        <begin position="4"/>
        <end position="34"/>
    </location>
</feature>
<evidence type="ECO:0000313" key="3">
    <source>
        <dbReference type="EMBL" id="TVU04950.1"/>
    </source>
</evidence>
<feature type="domain" description="RIN4 pathogenic type III effector avirulence factor Avr cleavage site" evidence="2">
    <location>
        <begin position="180"/>
        <end position="212"/>
    </location>
</feature>
<name>A0A5J9T127_9POAL</name>
<dbReference type="AlphaFoldDB" id="A0A5J9T127"/>
<feature type="region of interest" description="Disordered" evidence="1">
    <location>
        <begin position="209"/>
        <end position="238"/>
    </location>
</feature>
<feature type="non-terminal residue" evidence="3">
    <location>
        <position position="1"/>
    </location>
</feature>
<organism evidence="3 4">
    <name type="scientific">Eragrostis curvula</name>
    <name type="common">weeping love grass</name>
    <dbReference type="NCBI Taxonomy" id="38414"/>
    <lineage>
        <taxon>Eukaryota</taxon>
        <taxon>Viridiplantae</taxon>
        <taxon>Streptophyta</taxon>
        <taxon>Embryophyta</taxon>
        <taxon>Tracheophyta</taxon>
        <taxon>Spermatophyta</taxon>
        <taxon>Magnoliopsida</taxon>
        <taxon>Liliopsida</taxon>
        <taxon>Poales</taxon>
        <taxon>Poaceae</taxon>
        <taxon>PACMAD clade</taxon>
        <taxon>Chloridoideae</taxon>
        <taxon>Eragrostideae</taxon>
        <taxon>Eragrostidinae</taxon>
        <taxon>Eragrostis</taxon>
    </lineage>
</organism>
<sequence>MQQQKNAHVPKFGNWDNDGNVPYTLYFENARKGKGAGGKMINPNDPAENPEAFSVAAPSPNRSDAGRSPARPPAPAPPRHERRPSDVPPLSPNPYAGSPYHRQAGGEPPRRGSGGGGGRTGGGGGGGYSSYSVEQSPAHPYSYSSKADYSGEGGGYGLVANSVERSRAKSGSRGNETPTRGSAVPKFGDWDSNPASADGYTHIFNKVREEKQSQAGKPGAFSKDAARGNGAKQHDDGYVSSVSGPRIKCFVHVLACSFCNLI</sequence>
<feature type="compositionally biased region" description="Gly residues" evidence="1">
    <location>
        <begin position="112"/>
        <end position="128"/>
    </location>
</feature>
<reference evidence="3 4" key="1">
    <citation type="journal article" date="2019" name="Sci. Rep.">
        <title>A high-quality genome of Eragrostis curvula grass provides insights into Poaceae evolution and supports new strategies to enhance forage quality.</title>
        <authorList>
            <person name="Carballo J."/>
            <person name="Santos B.A.C.M."/>
            <person name="Zappacosta D."/>
            <person name="Garbus I."/>
            <person name="Selva J.P."/>
            <person name="Gallo C.A."/>
            <person name="Diaz A."/>
            <person name="Albertini E."/>
            <person name="Caccamo M."/>
            <person name="Echenique V."/>
        </authorList>
    </citation>
    <scope>NUCLEOTIDE SEQUENCE [LARGE SCALE GENOMIC DNA]</scope>
    <source>
        <strain evidence="4">cv. Victoria</strain>
        <tissue evidence="3">Leaf</tissue>
    </source>
</reference>
<keyword evidence="4" id="KW-1185">Reference proteome</keyword>
<dbReference type="InterPro" id="IPR008700">
    <property type="entry name" value="TypeIII_avirulence_cleave"/>
</dbReference>
<gene>
    <name evidence="3" type="ORF">EJB05_48095</name>
</gene>
<evidence type="ECO:0000313" key="4">
    <source>
        <dbReference type="Proteomes" id="UP000324897"/>
    </source>
</evidence>
<dbReference type="PANTHER" id="PTHR33159:SF6">
    <property type="entry name" value="RPM1-INTERACTING PROTEIN 4"/>
    <property type="match status" value="1"/>
</dbReference>
<proteinExistence type="predicted"/>
<dbReference type="OrthoDB" id="765662at2759"/>
<dbReference type="PANTHER" id="PTHR33159">
    <property type="entry name" value="RPM1-INTERACTING PROTEIN 4 (RIN4) FAMILY PROTEIN"/>
    <property type="match status" value="1"/>
</dbReference>
<dbReference type="GO" id="GO:0005886">
    <property type="term" value="C:plasma membrane"/>
    <property type="evidence" value="ECO:0007669"/>
    <property type="project" value="TreeGrafter"/>
</dbReference>
<dbReference type="Gramene" id="TVU04950">
    <property type="protein sequence ID" value="TVU04950"/>
    <property type="gene ID" value="EJB05_48095"/>
</dbReference>
<dbReference type="InterPro" id="IPR040387">
    <property type="entry name" value="RIN4/NOI4"/>
</dbReference>
<accession>A0A5J9T127</accession>
<dbReference type="EMBL" id="RWGY01000051">
    <property type="protein sequence ID" value="TVU04950.1"/>
    <property type="molecule type" value="Genomic_DNA"/>
</dbReference>
<feature type="region of interest" description="Disordered" evidence="1">
    <location>
        <begin position="1"/>
        <end position="194"/>
    </location>
</feature>
<protein>
    <recommendedName>
        <fullName evidence="2">RIN4 pathogenic type III effector avirulence factor Avr cleavage site domain-containing protein</fullName>
    </recommendedName>
</protein>
<dbReference type="Pfam" id="PF05627">
    <property type="entry name" value="AvrRpt-cleavage"/>
    <property type="match status" value="2"/>
</dbReference>